<evidence type="ECO:0000256" key="1">
    <source>
        <dbReference type="SAM" id="MobiDB-lite"/>
    </source>
</evidence>
<accession>A0AAV9BAJ0</accession>
<dbReference type="AlphaFoldDB" id="A0AAV9BAJ0"/>
<evidence type="ECO:0000313" key="2">
    <source>
        <dbReference type="EMBL" id="KAK1273620.1"/>
    </source>
</evidence>
<proteinExistence type="predicted"/>
<feature type="region of interest" description="Disordered" evidence="1">
    <location>
        <begin position="1"/>
        <end position="23"/>
    </location>
</feature>
<sequence length="59" mass="6321">MEMADDGSPSHGRTPIKDGLVDDIDVTPDVDMNVDEESSALDAQTSQLVEELISAVVYV</sequence>
<reference evidence="2" key="2">
    <citation type="submission" date="2023-06" db="EMBL/GenBank/DDBJ databases">
        <authorList>
            <person name="Ma L."/>
            <person name="Liu K.-W."/>
            <person name="Li Z."/>
            <person name="Hsiao Y.-Y."/>
            <person name="Qi Y."/>
            <person name="Fu T."/>
            <person name="Tang G."/>
            <person name="Zhang D."/>
            <person name="Sun W.-H."/>
            <person name="Liu D.-K."/>
            <person name="Li Y."/>
            <person name="Chen G.-Z."/>
            <person name="Liu X.-D."/>
            <person name="Liao X.-Y."/>
            <person name="Jiang Y.-T."/>
            <person name="Yu X."/>
            <person name="Hao Y."/>
            <person name="Huang J."/>
            <person name="Zhao X.-W."/>
            <person name="Ke S."/>
            <person name="Chen Y.-Y."/>
            <person name="Wu W.-L."/>
            <person name="Hsu J.-L."/>
            <person name="Lin Y.-F."/>
            <person name="Huang M.-D."/>
            <person name="Li C.-Y."/>
            <person name="Huang L."/>
            <person name="Wang Z.-W."/>
            <person name="Zhao X."/>
            <person name="Zhong W.-Y."/>
            <person name="Peng D.-H."/>
            <person name="Ahmad S."/>
            <person name="Lan S."/>
            <person name="Zhang J.-S."/>
            <person name="Tsai W.-C."/>
            <person name="Van De Peer Y."/>
            <person name="Liu Z.-J."/>
        </authorList>
    </citation>
    <scope>NUCLEOTIDE SEQUENCE</scope>
    <source>
        <strain evidence="2">SCP</strain>
        <tissue evidence="2">Leaves</tissue>
    </source>
</reference>
<keyword evidence="3" id="KW-1185">Reference proteome</keyword>
<name>A0AAV9BAJ0_ACOGR</name>
<reference evidence="2" key="1">
    <citation type="journal article" date="2023" name="Nat. Commun.">
        <title>Diploid and tetraploid genomes of Acorus and the evolution of monocots.</title>
        <authorList>
            <person name="Ma L."/>
            <person name="Liu K.W."/>
            <person name="Li Z."/>
            <person name="Hsiao Y.Y."/>
            <person name="Qi Y."/>
            <person name="Fu T."/>
            <person name="Tang G.D."/>
            <person name="Zhang D."/>
            <person name="Sun W.H."/>
            <person name="Liu D.K."/>
            <person name="Li Y."/>
            <person name="Chen G.Z."/>
            <person name="Liu X.D."/>
            <person name="Liao X.Y."/>
            <person name="Jiang Y.T."/>
            <person name="Yu X."/>
            <person name="Hao Y."/>
            <person name="Huang J."/>
            <person name="Zhao X.W."/>
            <person name="Ke S."/>
            <person name="Chen Y.Y."/>
            <person name="Wu W.L."/>
            <person name="Hsu J.L."/>
            <person name="Lin Y.F."/>
            <person name="Huang M.D."/>
            <person name="Li C.Y."/>
            <person name="Huang L."/>
            <person name="Wang Z.W."/>
            <person name="Zhao X."/>
            <person name="Zhong W.Y."/>
            <person name="Peng D.H."/>
            <person name="Ahmad S."/>
            <person name="Lan S."/>
            <person name="Zhang J.S."/>
            <person name="Tsai W.C."/>
            <person name="Van de Peer Y."/>
            <person name="Liu Z.J."/>
        </authorList>
    </citation>
    <scope>NUCLEOTIDE SEQUENCE</scope>
    <source>
        <strain evidence="2">SCP</strain>
    </source>
</reference>
<gene>
    <name evidence="2" type="ORF">QJS04_geneDACA022569</name>
</gene>
<dbReference type="Proteomes" id="UP001179952">
    <property type="component" value="Unassembled WGS sequence"/>
</dbReference>
<dbReference type="EMBL" id="JAUJYN010000004">
    <property type="protein sequence ID" value="KAK1273620.1"/>
    <property type="molecule type" value="Genomic_DNA"/>
</dbReference>
<evidence type="ECO:0000313" key="3">
    <source>
        <dbReference type="Proteomes" id="UP001179952"/>
    </source>
</evidence>
<protein>
    <submittedName>
        <fullName evidence="2">Uncharacterized protein</fullName>
    </submittedName>
</protein>
<organism evidence="2 3">
    <name type="scientific">Acorus gramineus</name>
    <name type="common">Dwarf sweet flag</name>
    <dbReference type="NCBI Taxonomy" id="55184"/>
    <lineage>
        <taxon>Eukaryota</taxon>
        <taxon>Viridiplantae</taxon>
        <taxon>Streptophyta</taxon>
        <taxon>Embryophyta</taxon>
        <taxon>Tracheophyta</taxon>
        <taxon>Spermatophyta</taxon>
        <taxon>Magnoliopsida</taxon>
        <taxon>Liliopsida</taxon>
        <taxon>Acoraceae</taxon>
        <taxon>Acorus</taxon>
    </lineage>
</organism>
<comment type="caution">
    <text evidence="2">The sequence shown here is derived from an EMBL/GenBank/DDBJ whole genome shotgun (WGS) entry which is preliminary data.</text>
</comment>